<dbReference type="PANTHER" id="PTHR46148:SF44">
    <property type="entry name" value="GAG-POL POLYPROTEIN"/>
    <property type="match status" value="1"/>
</dbReference>
<keyword evidence="2" id="KW-0808">Transferase</keyword>
<protein>
    <submittedName>
        <fullName evidence="2">Reverse transcriptase</fullName>
    </submittedName>
</protein>
<keyword evidence="3" id="KW-1185">Reference proteome</keyword>
<feature type="domain" description="Tf2-1-like SH3-like" evidence="1">
    <location>
        <begin position="69"/>
        <end position="134"/>
    </location>
</feature>
<sequence>MAPYVALNGQKFKTPLYWTKLSKNKLFEIDLIRETKEKFKVIRDCLKVASDCQKSYVDLKRKDIEFQVGEKIFLKVSHWKKVLHFSRKGKLSMRFIGPYQVMERIGPVAYHLALSTKLDNIQNVFHVSMLRRYRSDPSHVISPVEIELQPNMTFSEEMVKILAREVKELRNKYLLGPY</sequence>
<dbReference type="OrthoDB" id="1909122at2759"/>
<proteinExistence type="predicted"/>
<gene>
    <name evidence="2" type="ORF">EPI10_006943</name>
</gene>
<dbReference type="Proteomes" id="UP000325315">
    <property type="component" value="Unassembled WGS sequence"/>
</dbReference>
<evidence type="ECO:0000313" key="3">
    <source>
        <dbReference type="Proteomes" id="UP000325315"/>
    </source>
</evidence>
<organism evidence="2 3">
    <name type="scientific">Gossypium australe</name>
    <dbReference type="NCBI Taxonomy" id="47621"/>
    <lineage>
        <taxon>Eukaryota</taxon>
        <taxon>Viridiplantae</taxon>
        <taxon>Streptophyta</taxon>
        <taxon>Embryophyta</taxon>
        <taxon>Tracheophyta</taxon>
        <taxon>Spermatophyta</taxon>
        <taxon>Magnoliopsida</taxon>
        <taxon>eudicotyledons</taxon>
        <taxon>Gunneridae</taxon>
        <taxon>Pentapetalae</taxon>
        <taxon>rosids</taxon>
        <taxon>malvids</taxon>
        <taxon>Malvales</taxon>
        <taxon>Malvaceae</taxon>
        <taxon>Malvoideae</taxon>
        <taxon>Gossypium</taxon>
    </lineage>
</organism>
<reference evidence="3" key="1">
    <citation type="journal article" date="2019" name="Plant Biotechnol. J.">
        <title>Genome sequencing of the Australian wild diploid species Gossypium australe highlights disease resistance and delayed gland morphogenesis.</title>
        <authorList>
            <person name="Cai Y."/>
            <person name="Cai X."/>
            <person name="Wang Q."/>
            <person name="Wang P."/>
            <person name="Zhang Y."/>
            <person name="Cai C."/>
            <person name="Xu Y."/>
            <person name="Wang K."/>
            <person name="Zhou Z."/>
            <person name="Wang C."/>
            <person name="Geng S."/>
            <person name="Li B."/>
            <person name="Dong Q."/>
            <person name="Hou Y."/>
            <person name="Wang H."/>
            <person name="Ai P."/>
            <person name="Liu Z."/>
            <person name="Yi F."/>
            <person name="Sun M."/>
            <person name="An G."/>
            <person name="Cheng J."/>
            <person name="Zhang Y."/>
            <person name="Shi Q."/>
            <person name="Xie Y."/>
            <person name="Shi X."/>
            <person name="Chang Y."/>
            <person name="Huang F."/>
            <person name="Chen Y."/>
            <person name="Hong S."/>
            <person name="Mi L."/>
            <person name="Sun Q."/>
            <person name="Zhang L."/>
            <person name="Zhou B."/>
            <person name="Peng R."/>
            <person name="Zhang X."/>
            <person name="Liu F."/>
        </authorList>
    </citation>
    <scope>NUCLEOTIDE SEQUENCE [LARGE SCALE GENOMIC DNA]</scope>
    <source>
        <strain evidence="3">cv. PA1801</strain>
    </source>
</reference>
<keyword evidence="2" id="KW-0548">Nucleotidyltransferase</keyword>
<dbReference type="GO" id="GO:0003964">
    <property type="term" value="F:RNA-directed DNA polymerase activity"/>
    <property type="evidence" value="ECO:0007669"/>
    <property type="project" value="UniProtKB-KW"/>
</dbReference>
<dbReference type="AlphaFoldDB" id="A0A5B6WSL1"/>
<keyword evidence="2" id="KW-0695">RNA-directed DNA polymerase</keyword>
<dbReference type="Pfam" id="PF24626">
    <property type="entry name" value="SH3_Tf2-1"/>
    <property type="match status" value="1"/>
</dbReference>
<dbReference type="EMBL" id="SMMG02000002">
    <property type="protein sequence ID" value="KAA3484889.1"/>
    <property type="molecule type" value="Genomic_DNA"/>
</dbReference>
<dbReference type="InterPro" id="IPR056924">
    <property type="entry name" value="SH3_Tf2-1"/>
</dbReference>
<name>A0A5B6WSL1_9ROSI</name>
<comment type="caution">
    <text evidence="2">The sequence shown here is derived from an EMBL/GenBank/DDBJ whole genome shotgun (WGS) entry which is preliminary data.</text>
</comment>
<evidence type="ECO:0000259" key="1">
    <source>
        <dbReference type="Pfam" id="PF24626"/>
    </source>
</evidence>
<dbReference type="PANTHER" id="PTHR46148">
    <property type="entry name" value="CHROMO DOMAIN-CONTAINING PROTEIN"/>
    <property type="match status" value="1"/>
</dbReference>
<evidence type="ECO:0000313" key="2">
    <source>
        <dbReference type="EMBL" id="KAA3484889.1"/>
    </source>
</evidence>
<accession>A0A5B6WSL1</accession>